<comment type="caution">
    <text evidence="2">The sequence shown here is derived from an EMBL/GenBank/DDBJ whole genome shotgun (WGS) entry which is preliminary data.</text>
</comment>
<dbReference type="EC" id="2.3.1.-" evidence="2"/>
<protein>
    <submittedName>
        <fullName evidence="2">GNAT family N-acetyltransferase</fullName>
        <ecNumber evidence="2">2.3.1.-</ecNumber>
    </submittedName>
</protein>
<reference evidence="2 3" key="1">
    <citation type="journal article" date="2024" name="Fungal Genet. Biol.">
        <title>The porcine skin microbiome exhibits broad fungal antagonism.</title>
        <authorList>
            <person name="De La Cruz K.F."/>
            <person name="Townsend E.C."/>
            <person name="Alex Cheong J.Z."/>
            <person name="Salamzade R."/>
            <person name="Liu A."/>
            <person name="Sandstrom S."/>
            <person name="Davila E."/>
            <person name="Huang L."/>
            <person name="Xu K.H."/>
            <person name="Wu S.Y."/>
            <person name="Meudt J.J."/>
            <person name="Shanmuganayagam D."/>
            <person name="Gibson A.L.F."/>
            <person name="Kalan L.R."/>
        </authorList>
    </citation>
    <scope>NUCLEOTIDE SEQUENCE [LARGE SCALE GENOMIC DNA]</scope>
    <source>
        <strain evidence="2 3">LK2625</strain>
    </source>
</reference>
<organism evidence="2 3">
    <name type="scientific">Kocuria carniphila</name>
    <dbReference type="NCBI Taxonomy" id="262208"/>
    <lineage>
        <taxon>Bacteria</taxon>
        <taxon>Bacillati</taxon>
        <taxon>Actinomycetota</taxon>
        <taxon>Actinomycetes</taxon>
        <taxon>Micrococcales</taxon>
        <taxon>Micrococcaceae</taxon>
        <taxon>Kocuria</taxon>
    </lineage>
</organism>
<feature type="domain" description="N-acetyltransferase" evidence="1">
    <location>
        <begin position="10"/>
        <end position="100"/>
    </location>
</feature>
<dbReference type="Pfam" id="PF14542">
    <property type="entry name" value="Acetyltransf_CG"/>
    <property type="match status" value="1"/>
</dbReference>
<sequence>MTEPNNITVRNNPDRHRFELLDGDTVIGESHYTAHQDADRAERIFYHTVVDDSYGGQGLAAVLTKQALGETVAEGLAIVPVCPYVKLWVRKNDDYASDVVTVKPEHLQALAALGGK</sequence>
<name>A0ABV3V4N8_9MICC</name>
<evidence type="ECO:0000259" key="1">
    <source>
        <dbReference type="PROSITE" id="PS51729"/>
    </source>
</evidence>
<dbReference type="InterPro" id="IPR016181">
    <property type="entry name" value="Acyl_CoA_acyltransferase"/>
</dbReference>
<dbReference type="PROSITE" id="PS51729">
    <property type="entry name" value="GNAT_YJDJ"/>
    <property type="match status" value="1"/>
</dbReference>
<dbReference type="Gene3D" id="3.40.630.30">
    <property type="match status" value="1"/>
</dbReference>
<gene>
    <name evidence="2" type="ORF">VVR66_13520</name>
</gene>
<keyword evidence="2" id="KW-0012">Acyltransferase</keyword>
<evidence type="ECO:0000313" key="3">
    <source>
        <dbReference type="Proteomes" id="UP001558481"/>
    </source>
</evidence>
<dbReference type="PANTHER" id="PTHR31435">
    <property type="entry name" value="PROTEIN NATD1"/>
    <property type="match status" value="1"/>
</dbReference>
<dbReference type="PANTHER" id="PTHR31435:SF10">
    <property type="entry name" value="BSR4717 PROTEIN"/>
    <property type="match status" value="1"/>
</dbReference>
<proteinExistence type="predicted"/>
<keyword evidence="2" id="KW-0808">Transferase</keyword>
<dbReference type="InterPro" id="IPR031165">
    <property type="entry name" value="GNAT_YJDJ"/>
</dbReference>
<dbReference type="Proteomes" id="UP001558481">
    <property type="component" value="Unassembled WGS sequence"/>
</dbReference>
<accession>A0ABV3V4N8</accession>
<dbReference type="RefSeq" id="WP_095798748.1">
    <property type="nucleotide sequence ID" value="NZ_JALXKX010000038.1"/>
</dbReference>
<dbReference type="GO" id="GO:0016746">
    <property type="term" value="F:acyltransferase activity"/>
    <property type="evidence" value="ECO:0007669"/>
    <property type="project" value="UniProtKB-KW"/>
</dbReference>
<dbReference type="SUPFAM" id="SSF55729">
    <property type="entry name" value="Acyl-CoA N-acyltransferases (Nat)"/>
    <property type="match status" value="1"/>
</dbReference>
<dbReference type="InterPro" id="IPR045057">
    <property type="entry name" value="Gcn5-rel_NAT"/>
</dbReference>
<dbReference type="EMBL" id="JAYWLU010000016">
    <property type="protein sequence ID" value="MEX3595734.1"/>
    <property type="molecule type" value="Genomic_DNA"/>
</dbReference>
<keyword evidence="3" id="KW-1185">Reference proteome</keyword>
<evidence type="ECO:0000313" key="2">
    <source>
        <dbReference type="EMBL" id="MEX3595734.1"/>
    </source>
</evidence>